<protein>
    <submittedName>
        <fullName evidence="7">ABC-type Na+ efflux pump, permease component</fullName>
    </submittedName>
</protein>
<evidence type="ECO:0000256" key="1">
    <source>
        <dbReference type="ARBA" id="ARBA00004141"/>
    </source>
</evidence>
<dbReference type="Proteomes" id="UP000028725">
    <property type="component" value="Unassembled WGS sequence"/>
</dbReference>
<organism evidence="7 8">
    <name type="scientific">Hyalangium minutum</name>
    <dbReference type="NCBI Taxonomy" id="394096"/>
    <lineage>
        <taxon>Bacteria</taxon>
        <taxon>Pseudomonadati</taxon>
        <taxon>Myxococcota</taxon>
        <taxon>Myxococcia</taxon>
        <taxon>Myxococcales</taxon>
        <taxon>Cystobacterineae</taxon>
        <taxon>Archangiaceae</taxon>
        <taxon>Hyalangium</taxon>
    </lineage>
</organism>
<dbReference type="EMBL" id="JMCB01000021">
    <property type="protein sequence ID" value="KFE62510.1"/>
    <property type="molecule type" value="Genomic_DNA"/>
</dbReference>
<comment type="caution">
    <text evidence="7">The sequence shown here is derived from an EMBL/GenBank/DDBJ whole genome shotgun (WGS) entry which is preliminary data.</text>
</comment>
<dbReference type="PANTHER" id="PTHR43471:SF3">
    <property type="entry name" value="ABC TRANSPORTER PERMEASE PROTEIN NATB"/>
    <property type="match status" value="1"/>
</dbReference>
<dbReference type="PATRIC" id="fig|394096.3.peg.7680"/>
<dbReference type="OrthoDB" id="5486437at2"/>
<dbReference type="STRING" id="394096.DB31_3944"/>
<evidence type="ECO:0000256" key="5">
    <source>
        <dbReference type="SAM" id="Phobius"/>
    </source>
</evidence>
<keyword evidence="8" id="KW-1185">Reference proteome</keyword>
<comment type="subcellular location">
    <subcellularLocation>
        <location evidence="1">Membrane</location>
        <topology evidence="1">Multi-pass membrane protein</topology>
    </subcellularLocation>
</comment>
<feature type="transmembrane region" description="Helical" evidence="5">
    <location>
        <begin position="265"/>
        <end position="286"/>
    </location>
</feature>
<evidence type="ECO:0000256" key="2">
    <source>
        <dbReference type="ARBA" id="ARBA00022692"/>
    </source>
</evidence>
<feature type="transmembrane region" description="Helical" evidence="5">
    <location>
        <begin position="27"/>
        <end position="48"/>
    </location>
</feature>
<dbReference type="GO" id="GO:0140359">
    <property type="term" value="F:ABC-type transporter activity"/>
    <property type="evidence" value="ECO:0007669"/>
    <property type="project" value="InterPro"/>
</dbReference>
<feature type="transmembrane region" description="Helical" evidence="5">
    <location>
        <begin position="356"/>
        <end position="381"/>
    </location>
</feature>
<keyword evidence="2 5" id="KW-0812">Transmembrane</keyword>
<dbReference type="AlphaFoldDB" id="A0A085W497"/>
<keyword evidence="4 5" id="KW-0472">Membrane</keyword>
<feature type="transmembrane region" description="Helical" evidence="5">
    <location>
        <begin position="231"/>
        <end position="253"/>
    </location>
</feature>
<dbReference type="GO" id="GO:0016020">
    <property type="term" value="C:membrane"/>
    <property type="evidence" value="ECO:0007669"/>
    <property type="project" value="UniProtKB-SubCell"/>
</dbReference>
<reference evidence="7 8" key="1">
    <citation type="submission" date="2014-04" db="EMBL/GenBank/DDBJ databases">
        <title>Genome assembly of Hyalangium minutum DSM 14724.</title>
        <authorList>
            <person name="Sharma G."/>
            <person name="Subramanian S."/>
        </authorList>
    </citation>
    <scope>NUCLEOTIDE SEQUENCE [LARGE SCALE GENOMIC DNA]</scope>
    <source>
        <strain evidence="7 8">DSM 14724</strain>
    </source>
</reference>
<gene>
    <name evidence="7" type="ORF">DB31_3944</name>
</gene>
<evidence type="ECO:0000313" key="7">
    <source>
        <dbReference type="EMBL" id="KFE62510.1"/>
    </source>
</evidence>
<feature type="domain" description="ABC-2 type transporter transmembrane" evidence="6">
    <location>
        <begin position="31"/>
        <end position="351"/>
    </location>
</feature>
<keyword evidence="3 5" id="KW-1133">Transmembrane helix</keyword>
<dbReference type="Gene3D" id="3.40.1710.10">
    <property type="entry name" value="abc type-2 transporter like domain"/>
    <property type="match status" value="1"/>
</dbReference>
<dbReference type="RefSeq" id="WP_044197255.1">
    <property type="nucleotide sequence ID" value="NZ_JMCB01000021.1"/>
</dbReference>
<sequence>MRKLIGTVFRKEMKDHLRDRRSVTSALAGPLIGPVIFAVMFTVMASWFREGKPLEVSIIGRENAPSLMAFLQRQGATLADAPADYEAQIQAGKLDAVLIIPSDYGKDFSSGHTASVQLVVDNSRNQARSTVRRLTSLLQGYSGMLGAERLFARGVAPELATPVRVDEVDLATPERMAANVLNIIPIFLVFAAFMGGMNVAIDAMAGERERGSLEPLLLNPVHRGAVVTGKWLTTVVLACVAIGVCLGAFLLAVKSVPLQDLGVKARFDAAAVLGMLATVVPLAFFASAGQMLVSTYARSFKEAQTYIQLLLLLPMLPGMLLAVSPIQSQLWMYIVPVFGQQLLIGEVMRGQAVGPIPFLLGVVGCAAAAAGCLMLTTRLLAEERIIFGRA</sequence>
<dbReference type="PANTHER" id="PTHR43471">
    <property type="entry name" value="ABC TRANSPORTER PERMEASE"/>
    <property type="match status" value="1"/>
</dbReference>
<evidence type="ECO:0000256" key="3">
    <source>
        <dbReference type="ARBA" id="ARBA00022989"/>
    </source>
</evidence>
<dbReference type="Pfam" id="PF12698">
    <property type="entry name" value="ABC2_membrane_3"/>
    <property type="match status" value="1"/>
</dbReference>
<evidence type="ECO:0000256" key="4">
    <source>
        <dbReference type="ARBA" id="ARBA00023136"/>
    </source>
</evidence>
<name>A0A085W497_9BACT</name>
<dbReference type="InterPro" id="IPR013525">
    <property type="entry name" value="ABC2_TM"/>
</dbReference>
<evidence type="ECO:0000313" key="8">
    <source>
        <dbReference type="Proteomes" id="UP000028725"/>
    </source>
</evidence>
<evidence type="ECO:0000259" key="6">
    <source>
        <dbReference type="Pfam" id="PF12698"/>
    </source>
</evidence>
<proteinExistence type="predicted"/>
<feature type="transmembrane region" description="Helical" evidence="5">
    <location>
        <begin position="180"/>
        <end position="201"/>
    </location>
</feature>
<feature type="transmembrane region" description="Helical" evidence="5">
    <location>
        <begin position="306"/>
        <end position="323"/>
    </location>
</feature>
<accession>A0A085W497</accession>